<gene>
    <name evidence="1" type="ORF">CC85DRAFT_311341</name>
</gene>
<protein>
    <submittedName>
        <fullName evidence="1">SPO22-domain-containing protein</fullName>
    </submittedName>
</protein>
<reference evidence="1 2" key="1">
    <citation type="submission" date="2015-03" db="EMBL/GenBank/DDBJ databases">
        <title>Genomics and transcriptomics of the oil-accumulating basidiomycete yeast T. oleaginosus allow insights into substrate utilization and the diverse evolutionary trajectories of mating systems in fungi.</title>
        <authorList>
            <consortium name="DOE Joint Genome Institute"/>
            <person name="Kourist R."/>
            <person name="Kracht O."/>
            <person name="Bracharz F."/>
            <person name="Lipzen A."/>
            <person name="Nolan M."/>
            <person name="Ohm R."/>
            <person name="Grigoriev I."/>
            <person name="Sun S."/>
            <person name="Heitman J."/>
            <person name="Bruck T."/>
            <person name="Nowrousian M."/>
        </authorList>
    </citation>
    <scope>NUCLEOTIDE SEQUENCE [LARGE SCALE GENOMIC DNA]</scope>
    <source>
        <strain evidence="1 2">IBC0246</strain>
    </source>
</reference>
<dbReference type="PANTHER" id="PTHR40375">
    <property type="entry name" value="SPORULATION-SPECIFIC PROTEIN 22"/>
    <property type="match status" value="1"/>
</dbReference>
<organism evidence="1 2">
    <name type="scientific">Cutaneotrichosporon oleaginosum</name>
    <dbReference type="NCBI Taxonomy" id="879819"/>
    <lineage>
        <taxon>Eukaryota</taxon>
        <taxon>Fungi</taxon>
        <taxon>Dikarya</taxon>
        <taxon>Basidiomycota</taxon>
        <taxon>Agaricomycotina</taxon>
        <taxon>Tremellomycetes</taxon>
        <taxon>Trichosporonales</taxon>
        <taxon>Trichosporonaceae</taxon>
        <taxon>Cutaneotrichosporon</taxon>
    </lineage>
</organism>
<dbReference type="PANTHER" id="PTHR40375:SF2">
    <property type="entry name" value="SPORULATION-SPECIFIC PROTEIN 22"/>
    <property type="match status" value="1"/>
</dbReference>
<proteinExistence type="predicted"/>
<dbReference type="EMBL" id="KQ087189">
    <property type="protein sequence ID" value="KLT44125.1"/>
    <property type="molecule type" value="Genomic_DNA"/>
</dbReference>
<dbReference type="GO" id="GO:0090173">
    <property type="term" value="P:regulation of synaptonemal complex assembly"/>
    <property type="evidence" value="ECO:0007669"/>
    <property type="project" value="InterPro"/>
</dbReference>
<accession>A0A0J0XSU9</accession>
<dbReference type="OrthoDB" id="65716at2759"/>
<evidence type="ECO:0000313" key="1">
    <source>
        <dbReference type="EMBL" id="KLT44125.1"/>
    </source>
</evidence>
<name>A0A0J0XSU9_9TREE</name>
<dbReference type="STRING" id="879819.A0A0J0XSU9"/>
<keyword evidence="2" id="KW-1185">Reference proteome</keyword>
<dbReference type="Proteomes" id="UP000053611">
    <property type="component" value="Unassembled WGS sequence"/>
</dbReference>
<evidence type="ECO:0000313" key="2">
    <source>
        <dbReference type="Proteomes" id="UP000053611"/>
    </source>
</evidence>
<dbReference type="AlphaFoldDB" id="A0A0J0XSU9"/>
<sequence>MTIAKSLCATAAELEQKVVDFPLPPGFFDVQERRDALLAYYLSRCDVALAEDNETLGFNMLEKAADLVMEEDMASELVQRVAYKCWECGNTLREAGAADASHWLYKGLNLVTKTETSCETPGLLHLQTNVAEMAAVGLGLIQRTEAIASQTVSRRQNFNVYLTSQIIWSLGETLYKKGVFKQAAQWFVLGAHPALMPGGIENSGKCRRKAALAYINGGDTERAKEQLQHCPAAEASTHYLSFLAAINSGREVVATAAIEQILNCPDLVCKHLLLMGQAAQEKGMRTALALALDALLSIMIRGGDEGVTSLHALTLTRCLMEMTLTQIRNSNNLERNSLLGAFFRDLEIGHSVIDELCREGKAAEHIKDIAWVYKTAFNAGVEGALNWDPSLVADIFDITAQIMDLVQMTAKMDTDPNLSVQRATAMFACFSGKMEVYRGMGECEQKLDLLRDLVNYGTLVRPVIAAAATNNDSEARTERMQSALSVLEAELLCDQGNWEGLEETVQHATKGDGGGEGCFSSLEALVTVLAKYPRCPTSFSIKILECLLETLSQHDTDGTQLAHWMHHVIAGLLHYDRTEEDEQAYRLLERFIEMMSRNMGLAVPQDECGWFASVAYNKGMSKYNSGDKEAACRWCDLALEIASRIDGAGSIYNDVSEYLEILPTNSDAPPPLQGNAAA</sequence>
<dbReference type="InterPro" id="IPR039057">
    <property type="entry name" value="Spo22/ZIP4"/>
</dbReference>